<gene>
    <name evidence="2" type="ORF">GA0116948_12310</name>
</gene>
<dbReference type="EMBL" id="FMAR01000023">
    <property type="protein sequence ID" value="SCC63303.1"/>
    <property type="molecule type" value="Genomic_DNA"/>
</dbReference>
<dbReference type="STRING" id="1335309.GA0116948_12310"/>
<evidence type="ECO:0000313" key="3">
    <source>
        <dbReference type="Proteomes" id="UP000242818"/>
    </source>
</evidence>
<dbReference type="PANTHER" id="PTHR12788">
    <property type="entry name" value="PROTEIN-TYROSINE SULFOTRANSFERASE 2"/>
    <property type="match status" value="1"/>
</dbReference>
<keyword evidence="1 2" id="KW-0808">Transferase</keyword>
<dbReference type="Proteomes" id="UP000242818">
    <property type="component" value="Unassembled WGS sequence"/>
</dbReference>
<accession>A0A1C4G5T9</accession>
<dbReference type="SUPFAM" id="SSF52540">
    <property type="entry name" value="P-loop containing nucleoside triphosphate hydrolases"/>
    <property type="match status" value="1"/>
</dbReference>
<dbReference type="GO" id="GO:0008476">
    <property type="term" value="F:protein-tyrosine sulfotransferase activity"/>
    <property type="evidence" value="ECO:0007669"/>
    <property type="project" value="InterPro"/>
</dbReference>
<protein>
    <submittedName>
        <fullName evidence="2">Sulfotransferase family protein</fullName>
    </submittedName>
</protein>
<dbReference type="RefSeq" id="WP_089715550.1">
    <property type="nucleotide sequence ID" value="NZ_FMAR01000023.1"/>
</dbReference>
<reference evidence="2 3" key="1">
    <citation type="submission" date="2016-08" db="EMBL/GenBank/DDBJ databases">
        <authorList>
            <person name="Seilhamer J.J."/>
        </authorList>
    </citation>
    <scope>NUCLEOTIDE SEQUENCE [LARGE SCALE GENOMIC DNA]</scope>
    <source>
        <strain evidence="2 3">A37T2</strain>
    </source>
</reference>
<dbReference type="InterPro" id="IPR026634">
    <property type="entry name" value="TPST-like"/>
</dbReference>
<dbReference type="PANTHER" id="PTHR12788:SF10">
    <property type="entry name" value="PROTEIN-TYROSINE SULFOTRANSFERASE"/>
    <property type="match status" value="1"/>
</dbReference>
<dbReference type="InterPro" id="IPR027417">
    <property type="entry name" value="P-loop_NTPase"/>
</dbReference>
<keyword evidence="3" id="KW-1185">Reference proteome</keyword>
<dbReference type="Pfam" id="PF13469">
    <property type="entry name" value="Sulfotransfer_3"/>
    <property type="match status" value="1"/>
</dbReference>
<sequence length="341" mass="38356">MKQAVIKGIQMIGTQRSGSNLLRVMLDQSPEMASPHPPHLLVTFAPLLPRYGLLLHEANYKTLLSDVVDYVNANPVPWEGVVLDKEALFERSRVHSLYEINRLIYEQAALAKQASMWCCKSMNNMYHAAALEQHGSIAQYIYLYRDGRDVAASFKKAIVGEKHIYHIARQWQQDQEACLALRAQLPETRCISLSYEQLISQPVAQIQTLCHFLGITYTDHMLEYHTSSTSKSAAAAGAMWSNLEKPLLQNNTGKFLQSFKDNDLEIFELVAGDALLALGYPLYTDRSNTALLSQEAIARYEVANNALKKQSLQDAAANDLEKRAPQEQLLQAIKSRQAITY</sequence>
<evidence type="ECO:0000313" key="2">
    <source>
        <dbReference type="EMBL" id="SCC63303.1"/>
    </source>
</evidence>
<name>A0A1C4G5T9_9BACT</name>
<dbReference type="OrthoDB" id="5432096at2"/>
<evidence type="ECO:0000256" key="1">
    <source>
        <dbReference type="ARBA" id="ARBA00022679"/>
    </source>
</evidence>
<dbReference type="Gene3D" id="3.40.50.300">
    <property type="entry name" value="P-loop containing nucleotide triphosphate hydrolases"/>
    <property type="match status" value="1"/>
</dbReference>
<proteinExistence type="predicted"/>
<dbReference type="AlphaFoldDB" id="A0A1C4G5T9"/>
<organism evidence="2 3">
    <name type="scientific">Chitinophaga costaii</name>
    <dbReference type="NCBI Taxonomy" id="1335309"/>
    <lineage>
        <taxon>Bacteria</taxon>
        <taxon>Pseudomonadati</taxon>
        <taxon>Bacteroidota</taxon>
        <taxon>Chitinophagia</taxon>
        <taxon>Chitinophagales</taxon>
        <taxon>Chitinophagaceae</taxon>
        <taxon>Chitinophaga</taxon>
    </lineage>
</organism>